<organism evidence="12 13">
    <name type="scientific">Clostridium algifaecis</name>
    <dbReference type="NCBI Taxonomy" id="1472040"/>
    <lineage>
        <taxon>Bacteria</taxon>
        <taxon>Bacillati</taxon>
        <taxon>Bacillota</taxon>
        <taxon>Clostridia</taxon>
        <taxon>Eubacteriales</taxon>
        <taxon>Clostridiaceae</taxon>
        <taxon>Clostridium</taxon>
    </lineage>
</organism>
<dbReference type="PANTHER" id="PTHR33695">
    <property type="entry name" value="LIPOPROTEIN SIGNAL PEPTIDASE"/>
    <property type="match status" value="1"/>
</dbReference>
<feature type="active site" evidence="9">
    <location>
        <position position="129"/>
    </location>
</feature>
<dbReference type="RefSeq" id="WP_209700414.1">
    <property type="nucleotide sequence ID" value="NZ_JAGGLM010000001.1"/>
</dbReference>
<dbReference type="EC" id="3.4.23.36" evidence="9"/>
<feature type="transmembrane region" description="Helical" evidence="9">
    <location>
        <begin position="120"/>
        <end position="144"/>
    </location>
</feature>
<feature type="active site" evidence="9">
    <location>
        <position position="110"/>
    </location>
</feature>
<keyword evidence="6 9" id="KW-0378">Hydrolase</keyword>
<sequence>MLILIIIFGLIIDRLTKIWAINVLSGVSEITIIKNFFSFLYIENKGAAFGIFQNKTVFLTIITVIIMIGIVYYIVRYKPRNIFVNVALSLIISGALGNLIDRIYYRYVVDFISLHYKEVYYFPVFNVADIMVVLGTIILVFCLLREDKNGN</sequence>
<dbReference type="PROSITE" id="PS00855">
    <property type="entry name" value="SPASE_II"/>
    <property type="match status" value="1"/>
</dbReference>
<evidence type="ECO:0000256" key="5">
    <source>
        <dbReference type="ARBA" id="ARBA00022750"/>
    </source>
</evidence>
<dbReference type="InterPro" id="IPR001872">
    <property type="entry name" value="Peptidase_A8"/>
</dbReference>
<accession>A0ABS4KN36</accession>
<dbReference type="Pfam" id="PF01252">
    <property type="entry name" value="Peptidase_A8"/>
    <property type="match status" value="1"/>
</dbReference>
<evidence type="ECO:0000256" key="9">
    <source>
        <dbReference type="HAMAP-Rule" id="MF_00161"/>
    </source>
</evidence>
<reference evidence="12 13" key="1">
    <citation type="submission" date="2021-03" db="EMBL/GenBank/DDBJ databases">
        <title>Genomic Encyclopedia of Type Strains, Phase IV (KMG-IV): sequencing the most valuable type-strain genomes for metagenomic binning, comparative biology and taxonomic classification.</title>
        <authorList>
            <person name="Goeker M."/>
        </authorList>
    </citation>
    <scope>NUCLEOTIDE SEQUENCE [LARGE SCALE GENOMIC DNA]</scope>
    <source>
        <strain evidence="12 13">DSM 28783</strain>
    </source>
</reference>
<evidence type="ECO:0000256" key="7">
    <source>
        <dbReference type="ARBA" id="ARBA00022989"/>
    </source>
</evidence>
<keyword evidence="13" id="KW-1185">Reference proteome</keyword>
<protein>
    <recommendedName>
        <fullName evidence="9">Lipoprotein signal peptidase</fullName>
        <ecNumber evidence="9">3.4.23.36</ecNumber>
    </recommendedName>
    <alternativeName>
        <fullName evidence="9">Prolipoprotein signal peptidase</fullName>
    </alternativeName>
    <alternativeName>
        <fullName evidence="9">Signal peptidase II</fullName>
        <shortName evidence="9">SPase II</shortName>
    </alternativeName>
</protein>
<evidence type="ECO:0000256" key="10">
    <source>
        <dbReference type="RuleBase" id="RU000594"/>
    </source>
</evidence>
<feature type="transmembrane region" description="Helical" evidence="9">
    <location>
        <begin position="57"/>
        <end position="75"/>
    </location>
</feature>
<dbReference type="GO" id="GO:0004190">
    <property type="term" value="F:aspartic-type endopeptidase activity"/>
    <property type="evidence" value="ECO:0007669"/>
    <property type="project" value="UniProtKB-EC"/>
</dbReference>
<comment type="function">
    <text evidence="9 10">This protein specifically catalyzes the removal of signal peptides from prolipoproteins.</text>
</comment>
<keyword evidence="3 9" id="KW-0645">Protease</keyword>
<evidence type="ECO:0000313" key="13">
    <source>
        <dbReference type="Proteomes" id="UP001519307"/>
    </source>
</evidence>
<dbReference type="NCBIfam" id="TIGR00077">
    <property type="entry name" value="lspA"/>
    <property type="match status" value="1"/>
</dbReference>
<evidence type="ECO:0000256" key="8">
    <source>
        <dbReference type="ARBA" id="ARBA00023136"/>
    </source>
</evidence>
<evidence type="ECO:0000256" key="6">
    <source>
        <dbReference type="ARBA" id="ARBA00022801"/>
    </source>
</evidence>
<dbReference type="PANTHER" id="PTHR33695:SF1">
    <property type="entry name" value="LIPOPROTEIN SIGNAL PEPTIDASE"/>
    <property type="match status" value="1"/>
</dbReference>
<comment type="similarity">
    <text evidence="1 9 11">Belongs to the peptidase A8 family.</text>
</comment>
<name>A0ABS4KN36_9CLOT</name>
<dbReference type="PRINTS" id="PR00781">
    <property type="entry name" value="LIPOSIGPTASE"/>
</dbReference>
<dbReference type="EMBL" id="JAGGLM010000001">
    <property type="protein sequence ID" value="MBP2031447.1"/>
    <property type="molecule type" value="Genomic_DNA"/>
</dbReference>
<comment type="subcellular location">
    <subcellularLocation>
        <location evidence="9">Cell membrane</location>
        <topology evidence="9">Multi-pass membrane protein</topology>
    </subcellularLocation>
</comment>
<comment type="catalytic activity">
    <reaction evidence="9 10">
        <text>Release of signal peptides from bacterial membrane prolipoproteins. Hydrolyzes -Xaa-Yaa-Zaa-|-(S,diacylglyceryl)Cys-, in which Xaa is hydrophobic (preferably Leu), and Yaa (Ala or Ser) and Zaa (Gly or Ala) have small, neutral side chains.</text>
        <dbReference type="EC" id="3.4.23.36"/>
    </reaction>
</comment>
<comment type="caution">
    <text evidence="12">The sequence shown here is derived from an EMBL/GenBank/DDBJ whole genome shotgun (WGS) entry which is preliminary data.</text>
</comment>
<evidence type="ECO:0000256" key="11">
    <source>
        <dbReference type="RuleBase" id="RU004181"/>
    </source>
</evidence>
<dbReference type="Proteomes" id="UP001519307">
    <property type="component" value="Unassembled WGS sequence"/>
</dbReference>
<keyword evidence="4 9" id="KW-0812">Transmembrane</keyword>
<gene>
    <name evidence="9" type="primary">lspA</name>
    <name evidence="12" type="ORF">J2Z42_000112</name>
</gene>
<evidence type="ECO:0000256" key="3">
    <source>
        <dbReference type="ARBA" id="ARBA00022670"/>
    </source>
</evidence>
<keyword evidence="8 9" id="KW-0472">Membrane</keyword>
<keyword evidence="7 9" id="KW-1133">Transmembrane helix</keyword>
<keyword evidence="2 9" id="KW-1003">Cell membrane</keyword>
<comment type="caution">
    <text evidence="9">Lacks conserved residue(s) required for the propagation of feature annotation.</text>
</comment>
<evidence type="ECO:0000256" key="2">
    <source>
        <dbReference type="ARBA" id="ARBA00022475"/>
    </source>
</evidence>
<comment type="pathway">
    <text evidence="9">Protein modification; lipoprotein biosynthesis (signal peptide cleavage).</text>
</comment>
<feature type="transmembrane region" description="Helical" evidence="9">
    <location>
        <begin position="82"/>
        <end position="100"/>
    </location>
</feature>
<evidence type="ECO:0000256" key="4">
    <source>
        <dbReference type="ARBA" id="ARBA00022692"/>
    </source>
</evidence>
<evidence type="ECO:0000256" key="1">
    <source>
        <dbReference type="ARBA" id="ARBA00006139"/>
    </source>
</evidence>
<evidence type="ECO:0000313" key="12">
    <source>
        <dbReference type="EMBL" id="MBP2031447.1"/>
    </source>
</evidence>
<keyword evidence="5 9" id="KW-0064">Aspartyl protease</keyword>
<dbReference type="HAMAP" id="MF_00161">
    <property type="entry name" value="LspA"/>
    <property type="match status" value="1"/>
</dbReference>
<proteinExistence type="inferred from homology"/>